<keyword evidence="2" id="KW-1185">Reference proteome</keyword>
<name>A0A2R6VX46_MARPO</name>
<reference evidence="2" key="1">
    <citation type="journal article" date="2017" name="Cell">
        <title>Insights into land plant evolution garnered from the Marchantia polymorpha genome.</title>
        <authorList>
            <person name="Bowman J.L."/>
            <person name="Kohchi T."/>
            <person name="Yamato K.T."/>
            <person name="Jenkins J."/>
            <person name="Shu S."/>
            <person name="Ishizaki K."/>
            <person name="Yamaoka S."/>
            <person name="Nishihama R."/>
            <person name="Nakamura Y."/>
            <person name="Berger F."/>
            <person name="Adam C."/>
            <person name="Aki S.S."/>
            <person name="Althoff F."/>
            <person name="Araki T."/>
            <person name="Arteaga-Vazquez M.A."/>
            <person name="Balasubrmanian S."/>
            <person name="Barry K."/>
            <person name="Bauer D."/>
            <person name="Boehm C.R."/>
            <person name="Briginshaw L."/>
            <person name="Caballero-Perez J."/>
            <person name="Catarino B."/>
            <person name="Chen F."/>
            <person name="Chiyoda S."/>
            <person name="Chovatia M."/>
            <person name="Davies K.M."/>
            <person name="Delmans M."/>
            <person name="Demura T."/>
            <person name="Dierschke T."/>
            <person name="Dolan L."/>
            <person name="Dorantes-Acosta A.E."/>
            <person name="Eklund D.M."/>
            <person name="Florent S.N."/>
            <person name="Flores-Sandoval E."/>
            <person name="Fujiyama A."/>
            <person name="Fukuzawa H."/>
            <person name="Galik B."/>
            <person name="Grimanelli D."/>
            <person name="Grimwood J."/>
            <person name="Grossniklaus U."/>
            <person name="Hamada T."/>
            <person name="Haseloff J."/>
            <person name="Hetherington A.J."/>
            <person name="Higo A."/>
            <person name="Hirakawa Y."/>
            <person name="Hundley H.N."/>
            <person name="Ikeda Y."/>
            <person name="Inoue K."/>
            <person name="Inoue S.I."/>
            <person name="Ishida S."/>
            <person name="Jia Q."/>
            <person name="Kakita M."/>
            <person name="Kanazawa T."/>
            <person name="Kawai Y."/>
            <person name="Kawashima T."/>
            <person name="Kennedy M."/>
            <person name="Kinose K."/>
            <person name="Kinoshita T."/>
            <person name="Kohara Y."/>
            <person name="Koide E."/>
            <person name="Komatsu K."/>
            <person name="Kopischke S."/>
            <person name="Kubo M."/>
            <person name="Kyozuka J."/>
            <person name="Lagercrantz U."/>
            <person name="Lin S.S."/>
            <person name="Lindquist E."/>
            <person name="Lipzen A.M."/>
            <person name="Lu C.W."/>
            <person name="De Luna E."/>
            <person name="Martienssen R.A."/>
            <person name="Minamino N."/>
            <person name="Mizutani M."/>
            <person name="Mizutani M."/>
            <person name="Mochizuki N."/>
            <person name="Monte I."/>
            <person name="Mosher R."/>
            <person name="Nagasaki H."/>
            <person name="Nakagami H."/>
            <person name="Naramoto S."/>
            <person name="Nishitani K."/>
            <person name="Ohtani M."/>
            <person name="Okamoto T."/>
            <person name="Okumura M."/>
            <person name="Phillips J."/>
            <person name="Pollak B."/>
            <person name="Reinders A."/>
            <person name="Rovekamp M."/>
            <person name="Sano R."/>
            <person name="Sawa S."/>
            <person name="Schmid M.W."/>
            <person name="Shirakawa M."/>
            <person name="Solano R."/>
            <person name="Spunde A."/>
            <person name="Suetsugu N."/>
            <person name="Sugano S."/>
            <person name="Sugiyama A."/>
            <person name="Sun R."/>
            <person name="Suzuki Y."/>
            <person name="Takenaka M."/>
            <person name="Takezawa D."/>
            <person name="Tomogane H."/>
            <person name="Tsuzuki M."/>
            <person name="Ueda T."/>
            <person name="Umeda M."/>
            <person name="Ward J.M."/>
            <person name="Watanabe Y."/>
            <person name="Yazaki K."/>
            <person name="Yokoyama R."/>
            <person name="Yoshitake Y."/>
            <person name="Yotsui I."/>
            <person name="Zachgo S."/>
            <person name="Schmutz J."/>
        </authorList>
    </citation>
    <scope>NUCLEOTIDE SEQUENCE [LARGE SCALE GENOMIC DNA]</scope>
    <source>
        <strain evidence="2">Tak-1</strain>
    </source>
</reference>
<gene>
    <name evidence="1" type="ORF">MARPO_YA0036</name>
</gene>
<evidence type="ECO:0000313" key="1">
    <source>
        <dbReference type="EMBL" id="PTQ26170.1"/>
    </source>
</evidence>
<evidence type="ECO:0000313" key="2">
    <source>
        <dbReference type="Proteomes" id="UP000244005"/>
    </source>
</evidence>
<organism evidence="1 2">
    <name type="scientific">Marchantia polymorpha</name>
    <name type="common">Common liverwort</name>
    <name type="synonym">Marchantia aquatica</name>
    <dbReference type="NCBI Taxonomy" id="3197"/>
    <lineage>
        <taxon>Eukaryota</taxon>
        <taxon>Viridiplantae</taxon>
        <taxon>Streptophyta</taxon>
        <taxon>Embryophyta</taxon>
        <taxon>Marchantiophyta</taxon>
        <taxon>Marchantiopsida</taxon>
        <taxon>Marchantiidae</taxon>
        <taxon>Marchantiales</taxon>
        <taxon>Marchantiaceae</taxon>
        <taxon>Marchantia</taxon>
    </lineage>
</organism>
<dbReference type="AlphaFoldDB" id="A0A2R6VX46"/>
<proteinExistence type="predicted"/>
<accession>A0A2R6VX46</accession>
<protein>
    <submittedName>
        <fullName evidence="1">Uncharacterized protein</fullName>
    </submittedName>
</protein>
<dbReference type="Proteomes" id="UP000244005">
    <property type="component" value="Chromosome Y"/>
</dbReference>
<dbReference type="EMBL" id="KZ772944">
    <property type="protein sequence ID" value="PTQ26170.1"/>
    <property type="molecule type" value="Genomic_DNA"/>
</dbReference>
<sequence length="74" mass="8399">MMANISRYNQRYIWALQSGFCSSRRPFRPSDRKFTVANLHTVKPLMGRLYHLCDDPVIILAFRAVGGLVISANG</sequence>